<evidence type="ECO:0000313" key="2">
    <source>
        <dbReference type="EMBL" id="QHT87932.1"/>
    </source>
</evidence>
<dbReference type="SUPFAM" id="SSF52980">
    <property type="entry name" value="Restriction endonuclease-like"/>
    <property type="match status" value="1"/>
</dbReference>
<accession>A0A6C0I565</accession>
<dbReference type="PANTHER" id="PTHR46609:SF6">
    <property type="entry name" value="EXONUCLEASE, PHAGE-TYPE_RECB, C-TERMINAL DOMAIN-CONTAINING PROTEIN-RELATED"/>
    <property type="match status" value="1"/>
</dbReference>
<protein>
    <recommendedName>
        <fullName evidence="1">YqaJ viral recombinase domain-containing protein</fullName>
    </recommendedName>
</protein>
<feature type="domain" description="YqaJ viral recombinase" evidence="1">
    <location>
        <begin position="154"/>
        <end position="292"/>
    </location>
</feature>
<dbReference type="InterPro" id="IPR011604">
    <property type="entry name" value="PDDEXK-like_dom_sf"/>
</dbReference>
<dbReference type="CDD" id="cd22343">
    <property type="entry name" value="PDDEXK_lambda_exonuclease-like"/>
    <property type="match status" value="1"/>
</dbReference>
<dbReference type="EMBL" id="MN740104">
    <property type="protein sequence ID" value="QHT87932.1"/>
    <property type="molecule type" value="Genomic_DNA"/>
</dbReference>
<evidence type="ECO:0000259" key="1">
    <source>
        <dbReference type="Pfam" id="PF09588"/>
    </source>
</evidence>
<dbReference type="InterPro" id="IPR019080">
    <property type="entry name" value="YqaJ_viral_recombinase"/>
</dbReference>
<name>A0A6C0I565_9ZZZZ</name>
<reference evidence="2" key="1">
    <citation type="journal article" date="2020" name="Nature">
        <title>Giant virus diversity and host interactions through global metagenomics.</title>
        <authorList>
            <person name="Schulz F."/>
            <person name="Roux S."/>
            <person name="Paez-Espino D."/>
            <person name="Jungbluth S."/>
            <person name="Walsh D.A."/>
            <person name="Denef V.J."/>
            <person name="McMahon K.D."/>
            <person name="Konstantinidis K.T."/>
            <person name="Eloe-Fadrosh E.A."/>
            <person name="Kyrpides N.C."/>
            <person name="Woyke T."/>
        </authorList>
    </citation>
    <scope>NUCLEOTIDE SEQUENCE</scope>
    <source>
        <strain evidence="2">GVMAG-M-3300023184-191</strain>
    </source>
</reference>
<dbReference type="Pfam" id="PF09588">
    <property type="entry name" value="YqaJ"/>
    <property type="match status" value="1"/>
</dbReference>
<sequence>MHAQIGEWSQALDALRAINAEWSNEIDLHHEYLSSLFAQFGEEDMLLTIEDMLQHLDAYVCDNPLAFSAPDFHETVHEVLHEYFEGTQAFELSHTMDLEADALCRFCETMYFRHINPARECGSTFIRKPPNVLIIDAKLAHIRSKPQPDQRTPEWYKFRHDLLTASNAWKAFESQACANQLIYEKCKPLLQGGQEKEQHVNTSSPMHWGQKYEPVSRMIYEHMYKTRVADFGCLQHDTHAFLGASPDGINVDPASQRYGRMLEIKNIVNRDITGIPKKEYWIQMQLQMETADLNECDFLETQFAEEGEEEKGESKDELMTGTIIYFMKDGRPHYEYEPIGLNRGESEAWFSDAMERNQAHMWMKTIRWRLEKMSCVLVLRNKRWFQHAIRVLDDLWQTIVKERDNPQGCEHRAPKRRSPNPNMNAAATLGAQFMQAWLIKSNTEPPNERKCLIDLSTLEMD</sequence>
<dbReference type="PANTHER" id="PTHR46609">
    <property type="entry name" value="EXONUCLEASE, PHAGE-TYPE/RECB, C-TERMINAL DOMAIN-CONTAINING PROTEIN"/>
    <property type="match status" value="1"/>
</dbReference>
<proteinExistence type="predicted"/>
<dbReference type="InterPro" id="IPR051703">
    <property type="entry name" value="NF-kappa-B_Signaling_Reg"/>
</dbReference>
<dbReference type="AlphaFoldDB" id="A0A6C0I565"/>
<dbReference type="Gene3D" id="3.90.320.10">
    <property type="match status" value="1"/>
</dbReference>
<dbReference type="InterPro" id="IPR011335">
    <property type="entry name" value="Restrct_endonuc-II-like"/>
</dbReference>
<organism evidence="2">
    <name type="scientific">viral metagenome</name>
    <dbReference type="NCBI Taxonomy" id="1070528"/>
    <lineage>
        <taxon>unclassified sequences</taxon>
        <taxon>metagenomes</taxon>
        <taxon>organismal metagenomes</taxon>
    </lineage>
</organism>